<gene>
    <name evidence="1" type="ORF">CK203_041105</name>
</gene>
<dbReference type="EMBL" id="QGNW01000255">
    <property type="protein sequence ID" value="RVW81197.1"/>
    <property type="molecule type" value="Genomic_DNA"/>
</dbReference>
<protein>
    <submittedName>
        <fullName evidence="1">Uncharacterized protein</fullName>
    </submittedName>
</protein>
<sequence length="125" mass="14450">MAESSVTFFLEKLSNLVIQEAFSIWRNREVAHDAEDVIDEFILNMDHQSRKAQKSQVPKRLPTCVGFADKLPFIHDSTVGEGDQCHDREDMVNRSKRADSNVEETDVVEIKMEEVVKQMLIKEDR</sequence>
<evidence type="ECO:0000313" key="2">
    <source>
        <dbReference type="Proteomes" id="UP000288805"/>
    </source>
</evidence>
<evidence type="ECO:0000313" key="1">
    <source>
        <dbReference type="EMBL" id="RVW81197.1"/>
    </source>
</evidence>
<dbReference type="AlphaFoldDB" id="A0A438H9W6"/>
<dbReference type="Gene3D" id="1.20.5.4130">
    <property type="match status" value="1"/>
</dbReference>
<comment type="caution">
    <text evidence="1">The sequence shown here is derived from an EMBL/GenBank/DDBJ whole genome shotgun (WGS) entry which is preliminary data.</text>
</comment>
<proteinExistence type="predicted"/>
<reference evidence="1 2" key="1">
    <citation type="journal article" date="2018" name="PLoS Genet.">
        <title>Population sequencing reveals clonal diversity and ancestral inbreeding in the grapevine cultivar Chardonnay.</title>
        <authorList>
            <person name="Roach M.J."/>
            <person name="Johnson D.L."/>
            <person name="Bohlmann J."/>
            <person name="van Vuuren H.J."/>
            <person name="Jones S.J."/>
            <person name="Pretorius I.S."/>
            <person name="Schmidt S.A."/>
            <person name="Borneman A.R."/>
        </authorList>
    </citation>
    <scope>NUCLEOTIDE SEQUENCE [LARGE SCALE GENOMIC DNA]</scope>
    <source>
        <strain evidence="2">cv. Chardonnay</strain>
        <tissue evidence="1">Leaf</tissue>
    </source>
</reference>
<name>A0A438H9W6_VITVI</name>
<accession>A0A438H9W6</accession>
<dbReference type="Proteomes" id="UP000288805">
    <property type="component" value="Unassembled WGS sequence"/>
</dbReference>
<organism evidence="1 2">
    <name type="scientific">Vitis vinifera</name>
    <name type="common">Grape</name>
    <dbReference type="NCBI Taxonomy" id="29760"/>
    <lineage>
        <taxon>Eukaryota</taxon>
        <taxon>Viridiplantae</taxon>
        <taxon>Streptophyta</taxon>
        <taxon>Embryophyta</taxon>
        <taxon>Tracheophyta</taxon>
        <taxon>Spermatophyta</taxon>
        <taxon>Magnoliopsida</taxon>
        <taxon>eudicotyledons</taxon>
        <taxon>Gunneridae</taxon>
        <taxon>Pentapetalae</taxon>
        <taxon>rosids</taxon>
        <taxon>Vitales</taxon>
        <taxon>Vitaceae</taxon>
        <taxon>Viteae</taxon>
        <taxon>Vitis</taxon>
    </lineage>
</organism>